<sequence>MKQELVSKHFPCELFQSIFANVTETSNFKPVYTVLVQSQRTSEYSRLELTYDHHRNLLGMKHDGFTGMQIELMQDHFKRYIDDDVEGDVIQYALDATTGATLDKHLDYGQMIFASDLEEIFVK</sequence>
<dbReference type="Proteomes" id="UP000029228">
    <property type="component" value="Unassembled WGS sequence"/>
</dbReference>
<dbReference type="EMBL" id="BBMR01000017">
    <property type="protein sequence ID" value="GAL22989.1"/>
    <property type="molecule type" value="Genomic_DNA"/>
</dbReference>
<comment type="caution">
    <text evidence="1">The sequence shown here is derived from an EMBL/GenBank/DDBJ whole genome shotgun (WGS) entry which is preliminary data.</text>
</comment>
<gene>
    <name evidence="1" type="ORF">JCM19235_1290</name>
</gene>
<dbReference type="AlphaFoldDB" id="A0A090S923"/>
<protein>
    <submittedName>
        <fullName evidence="1">Uncharacterized protein</fullName>
    </submittedName>
</protein>
<reference evidence="1 2" key="1">
    <citation type="submission" date="2014-09" db="EMBL/GenBank/DDBJ databases">
        <title>Vibrio maritimus JCM 19235. (C45) whole genome shotgun sequence.</title>
        <authorList>
            <person name="Sawabe T."/>
            <person name="Meirelles P."/>
            <person name="Nakanishi M."/>
            <person name="Sayaka M."/>
            <person name="Hattori M."/>
            <person name="Ohkuma M."/>
        </authorList>
    </citation>
    <scope>NUCLEOTIDE SEQUENCE [LARGE SCALE GENOMIC DNA]</scope>
    <source>
        <strain evidence="2">JCM19235</strain>
    </source>
</reference>
<keyword evidence="2" id="KW-1185">Reference proteome</keyword>
<accession>A0A090S923</accession>
<name>A0A090S923_9VIBR</name>
<evidence type="ECO:0000313" key="2">
    <source>
        <dbReference type="Proteomes" id="UP000029228"/>
    </source>
</evidence>
<dbReference type="STRING" id="990268.JCM19235_1290"/>
<proteinExistence type="predicted"/>
<evidence type="ECO:0000313" key="1">
    <source>
        <dbReference type="EMBL" id="GAL22989.1"/>
    </source>
</evidence>
<organism evidence="1 2">
    <name type="scientific">Vibrio maritimus</name>
    <dbReference type="NCBI Taxonomy" id="990268"/>
    <lineage>
        <taxon>Bacteria</taxon>
        <taxon>Pseudomonadati</taxon>
        <taxon>Pseudomonadota</taxon>
        <taxon>Gammaproteobacteria</taxon>
        <taxon>Vibrionales</taxon>
        <taxon>Vibrionaceae</taxon>
        <taxon>Vibrio</taxon>
    </lineage>
</organism>